<dbReference type="GO" id="GO:0003723">
    <property type="term" value="F:RNA binding"/>
    <property type="evidence" value="ECO:0007669"/>
    <property type="project" value="UniProtKB-UniRule"/>
</dbReference>
<dbReference type="STRING" id="104452.A0A0L7KST2"/>
<dbReference type="EMBL" id="JTDY01006328">
    <property type="protein sequence ID" value="KOB66099.1"/>
    <property type="molecule type" value="Genomic_DNA"/>
</dbReference>
<dbReference type="SMART" id="SM00322">
    <property type="entry name" value="KH"/>
    <property type="match status" value="1"/>
</dbReference>
<dbReference type="Gene3D" id="3.30.1370.10">
    <property type="entry name" value="K Homology domain, type 1"/>
    <property type="match status" value="1"/>
</dbReference>
<organism evidence="3 4">
    <name type="scientific">Operophtera brumata</name>
    <name type="common">Winter moth</name>
    <name type="synonym">Phalaena brumata</name>
    <dbReference type="NCBI Taxonomy" id="104452"/>
    <lineage>
        <taxon>Eukaryota</taxon>
        <taxon>Metazoa</taxon>
        <taxon>Ecdysozoa</taxon>
        <taxon>Arthropoda</taxon>
        <taxon>Hexapoda</taxon>
        <taxon>Insecta</taxon>
        <taxon>Pterygota</taxon>
        <taxon>Neoptera</taxon>
        <taxon>Endopterygota</taxon>
        <taxon>Lepidoptera</taxon>
        <taxon>Glossata</taxon>
        <taxon>Ditrysia</taxon>
        <taxon>Geometroidea</taxon>
        <taxon>Geometridae</taxon>
        <taxon>Larentiinae</taxon>
        <taxon>Operophtera</taxon>
    </lineage>
</organism>
<protein>
    <submittedName>
        <fullName evidence="3">Activating signal cointegrator 1 complex subunit 1</fullName>
    </submittedName>
</protein>
<dbReference type="SUPFAM" id="SSF54791">
    <property type="entry name" value="Eukaryotic type KH-domain (KH-domain type I)"/>
    <property type="match status" value="1"/>
</dbReference>
<comment type="caution">
    <text evidence="3">The sequence shown here is derived from an EMBL/GenBank/DDBJ whole genome shotgun (WGS) entry which is preliminary data.</text>
</comment>
<dbReference type="PANTHER" id="PTHR13360">
    <property type="entry name" value="ACTIVATING SIGNAL COINTEGRATOR 1 COMPLEX SUBUNIT 1"/>
    <property type="match status" value="1"/>
</dbReference>
<dbReference type="CDD" id="cd22419">
    <property type="entry name" value="KH-I_ASCC1"/>
    <property type="match status" value="1"/>
</dbReference>
<evidence type="ECO:0000256" key="1">
    <source>
        <dbReference type="PROSITE-ProRule" id="PRU00117"/>
    </source>
</evidence>
<dbReference type="InterPro" id="IPR047538">
    <property type="entry name" value="KH-I_ASCC1"/>
</dbReference>
<dbReference type="AlphaFoldDB" id="A0A0L7KST2"/>
<reference evidence="3 4" key="1">
    <citation type="journal article" date="2015" name="Genome Biol. Evol.">
        <title>The genome of winter moth (Operophtera brumata) provides a genomic perspective on sexual dimorphism and phenology.</title>
        <authorList>
            <person name="Derks M.F."/>
            <person name="Smit S."/>
            <person name="Salis L."/>
            <person name="Schijlen E."/>
            <person name="Bossers A."/>
            <person name="Mateman C."/>
            <person name="Pijl A.S."/>
            <person name="de Ridder D."/>
            <person name="Groenen M.A."/>
            <person name="Visser M.E."/>
            <person name="Megens H.J."/>
        </authorList>
    </citation>
    <scope>NUCLEOTIDE SEQUENCE [LARGE SCALE GENOMIC DNA]</scope>
    <source>
        <strain evidence="3">WM2013NL</strain>
        <tissue evidence="3">Head and thorax</tissue>
    </source>
</reference>
<evidence type="ECO:0000259" key="2">
    <source>
        <dbReference type="SMART" id="SM00322"/>
    </source>
</evidence>
<gene>
    <name evidence="3" type="ORF">OBRU01_21769</name>
</gene>
<proteinExistence type="predicted"/>
<dbReference type="InterPro" id="IPR036612">
    <property type="entry name" value="KH_dom_type_1_sf"/>
</dbReference>
<dbReference type="PANTHER" id="PTHR13360:SF1">
    <property type="entry name" value="ACTIVATING SIGNAL COINTEGRATOR 1 COMPLEX SUBUNIT 1"/>
    <property type="match status" value="1"/>
</dbReference>
<dbReference type="Proteomes" id="UP000037510">
    <property type="component" value="Unassembled WGS sequence"/>
</dbReference>
<name>A0A0L7KST2_OPEBR</name>
<keyword evidence="4" id="KW-1185">Reference proteome</keyword>
<dbReference type="Gene3D" id="3.90.1140.10">
    <property type="entry name" value="Cyclic phosphodiesterase"/>
    <property type="match status" value="1"/>
</dbReference>
<dbReference type="PIRSF" id="PIRSF027019">
    <property type="entry name" value="Euk_LigT"/>
    <property type="match status" value="1"/>
</dbReference>
<dbReference type="GO" id="GO:0005634">
    <property type="term" value="C:nucleus"/>
    <property type="evidence" value="ECO:0007669"/>
    <property type="project" value="TreeGrafter"/>
</dbReference>
<feature type="domain" description="K Homology" evidence="2">
    <location>
        <begin position="23"/>
        <end position="91"/>
    </location>
</feature>
<keyword evidence="1" id="KW-0694">RNA-binding</keyword>
<dbReference type="InterPro" id="IPR004088">
    <property type="entry name" value="KH_dom_type_1"/>
</dbReference>
<accession>A0A0L7KST2</accession>
<dbReference type="InterPro" id="IPR009210">
    <property type="entry name" value="ASCC1"/>
</dbReference>
<dbReference type="GO" id="GO:0006355">
    <property type="term" value="P:regulation of DNA-templated transcription"/>
    <property type="evidence" value="ECO:0007669"/>
    <property type="project" value="TreeGrafter"/>
</dbReference>
<dbReference type="Pfam" id="PF00013">
    <property type="entry name" value="KH_1"/>
    <property type="match status" value="1"/>
</dbReference>
<dbReference type="InterPro" id="IPR004087">
    <property type="entry name" value="KH_dom"/>
</dbReference>
<evidence type="ECO:0000313" key="4">
    <source>
        <dbReference type="Proteomes" id="UP000037510"/>
    </source>
</evidence>
<evidence type="ECO:0000313" key="3">
    <source>
        <dbReference type="EMBL" id="KOB66099.1"/>
    </source>
</evidence>
<sequence>MSNYNDEADDEEDDFEVTAVDDSRYATSFHVSKHYIGSIIGKKGATKMRIERETKTTIKIPKQGEAGDISILGPTPANVKAARRRINIIVMSSRSKQRPTHFISIPLNTPDIMRNFQNFKVRDILSYPDLPY</sequence>
<dbReference type="GO" id="GO:0006307">
    <property type="term" value="P:DNA alkylation repair"/>
    <property type="evidence" value="ECO:0007669"/>
    <property type="project" value="InterPro"/>
</dbReference>
<dbReference type="PROSITE" id="PS50084">
    <property type="entry name" value="KH_TYPE_1"/>
    <property type="match status" value="1"/>
</dbReference>